<gene>
    <name evidence="1" type="ORF">JI435_406100</name>
</gene>
<dbReference type="VEuPathDB" id="FungiDB:JI435_406100"/>
<protein>
    <submittedName>
        <fullName evidence="1">Uncharacterized protein</fullName>
    </submittedName>
</protein>
<name>A0A7U2HXS9_PHANO</name>
<accession>A0A7U2HXS9</accession>
<dbReference type="Proteomes" id="UP000663193">
    <property type="component" value="Chromosome 4"/>
</dbReference>
<reference evidence="2" key="1">
    <citation type="journal article" date="2021" name="BMC Genomics">
        <title>Chromosome-level genome assembly and manually-curated proteome of model necrotroph Parastagonospora nodorum Sn15 reveals a genome-wide trove of candidate effector homologs, and redundancy of virulence-related functions within an accessory chromosome.</title>
        <authorList>
            <person name="Bertazzoni S."/>
            <person name="Jones D.A.B."/>
            <person name="Phan H.T."/>
            <person name="Tan K.-C."/>
            <person name="Hane J.K."/>
        </authorList>
    </citation>
    <scope>NUCLEOTIDE SEQUENCE [LARGE SCALE GENOMIC DNA]</scope>
    <source>
        <strain evidence="2">SN15 / ATCC MYA-4574 / FGSC 10173)</strain>
    </source>
</reference>
<sequence>MRKGTVVLRVFLVSRGFGLCEILKRSGRAAARLAEFGRRDTPSSTEDACGLAYPPAHQRAHVTAGSSAHALL</sequence>
<dbReference type="EMBL" id="CP069026">
    <property type="protein sequence ID" value="QRC94618.1"/>
    <property type="molecule type" value="Genomic_DNA"/>
</dbReference>
<proteinExistence type="predicted"/>
<organism evidence="1 2">
    <name type="scientific">Phaeosphaeria nodorum (strain SN15 / ATCC MYA-4574 / FGSC 10173)</name>
    <name type="common">Glume blotch fungus</name>
    <name type="synonym">Parastagonospora nodorum</name>
    <dbReference type="NCBI Taxonomy" id="321614"/>
    <lineage>
        <taxon>Eukaryota</taxon>
        <taxon>Fungi</taxon>
        <taxon>Dikarya</taxon>
        <taxon>Ascomycota</taxon>
        <taxon>Pezizomycotina</taxon>
        <taxon>Dothideomycetes</taxon>
        <taxon>Pleosporomycetidae</taxon>
        <taxon>Pleosporales</taxon>
        <taxon>Pleosporineae</taxon>
        <taxon>Phaeosphaeriaceae</taxon>
        <taxon>Parastagonospora</taxon>
    </lineage>
</organism>
<evidence type="ECO:0000313" key="1">
    <source>
        <dbReference type="EMBL" id="QRC94618.1"/>
    </source>
</evidence>
<keyword evidence="2" id="KW-1185">Reference proteome</keyword>
<evidence type="ECO:0000313" key="2">
    <source>
        <dbReference type="Proteomes" id="UP000663193"/>
    </source>
</evidence>
<dbReference type="AlphaFoldDB" id="A0A7U2HXS9"/>